<comment type="caution">
    <text evidence="1">The sequence shown here is derived from an EMBL/GenBank/DDBJ whole genome shotgun (WGS) entry which is preliminary data.</text>
</comment>
<dbReference type="Proteomes" id="UP000675163">
    <property type="component" value="Unassembled WGS sequence"/>
</dbReference>
<dbReference type="EMBL" id="JAFIDA010000001">
    <property type="protein sequence ID" value="MBP1326533.1"/>
    <property type="molecule type" value="Genomic_DNA"/>
</dbReference>
<gene>
    <name evidence="1" type="ORF">JOF28_001765</name>
</gene>
<dbReference type="AlphaFoldDB" id="A0A940PTI5"/>
<evidence type="ECO:0000313" key="1">
    <source>
        <dbReference type="EMBL" id="MBP1326533.1"/>
    </source>
</evidence>
<dbReference type="RefSeq" id="WP_209705419.1">
    <property type="nucleotide sequence ID" value="NZ_JAFIDA010000001.1"/>
</dbReference>
<proteinExistence type="predicted"/>
<reference evidence="1" key="1">
    <citation type="submission" date="2021-02" db="EMBL/GenBank/DDBJ databases">
        <title>Sequencing the genomes of 1000 actinobacteria strains.</title>
        <authorList>
            <person name="Klenk H.-P."/>
        </authorList>
    </citation>
    <scope>NUCLEOTIDE SEQUENCE</scope>
    <source>
        <strain evidence="1">DSM 22850</strain>
    </source>
</reference>
<accession>A0A940PTI5</accession>
<evidence type="ECO:0000313" key="2">
    <source>
        <dbReference type="Proteomes" id="UP000675163"/>
    </source>
</evidence>
<sequence>MNDSRDPAAQVEEYLDLLASGKAQAASKLVSPGVDNDALLTDEVLGAAEERLLVRSVETVERDAEGARVIAQLSLAGEEFEREFTVDHGDNEMLVLETWELNDPLVVEATVALTGPVSAGNVPAAVDFAGTEVLLAETMTGADSTTVWVYPGVYPVAAGDLGTYLEGTSQSLTTRLDGSLATVELSAFLNEAFEAEILSQATSYADGCVSIGGNSVVTSNMDAACPSITRNTRLSELRVLKYPSSFSGIDAKYFTTDSYEFEVRSSSASARLDTAHSSLSGSISWRDGKPSIVDASFSGW</sequence>
<protein>
    <submittedName>
        <fullName evidence="1">Uncharacterized protein</fullName>
    </submittedName>
</protein>
<keyword evidence="2" id="KW-1185">Reference proteome</keyword>
<organism evidence="1 2">
    <name type="scientific">Leucobacter exalbidus</name>
    <dbReference type="NCBI Taxonomy" id="662960"/>
    <lineage>
        <taxon>Bacteria</taxon>
        <taxon>Bacillati</taxon>
        <taxon>Actinomycetota</taxon>
        <taxon>Actinomycetes</taxon>
        <taxon>Micrococcales</taxon>
        <taxon>Microbacteriaceae</taxon>
        <taxon>Leucobacter</taxon>
    </lineage>
</organism>
<name>A0A940PTI5_9MICO</name>